<organism evidence="2 3">
    <name type="scientific">Micavibrio aeruginosavorus</name>
    <dbReference type="NCBI Taxonomy" id="349221"/>
    <lineage>
        <taxon>Bacteria</taxon>
        <taxon>Pseudomonadati</taxon>
        <taxon>Bdellovibrionota</taxon>
        <taxon>Bdellovibrionia</taxon>
        <taxon>Bdellovibrionales</taxon>
        <taxon>Pseudobdellovibrionaceae</taxon>
        <taxon>Micavibrio</taxon>
    </lineage>
</organism>
<dbReference type="NCBIfam" id="TIGR00229">
    <property type="entry name" value="sensory_box"/>
    <property type="match status" value="1"/>
</dbReference>
<dbReference type="CDD" id="cd00130">
    <property type="entry name" value="PAS"/>
    <property type="match status" value="1"/>
</dbReference>
<gene>
    <name evidence="2" type="ORF">HYS17_03060</name>
</gene>
<dbReference type="InterPro" id="IPR000014">
    <property type="entry name" value="PAS"/>
</dbReference>
<dbReference type="Proteomes" id="UP000595362">
    <property type="component" value="Chromosome"/>
</dbReference>
<sequence>MTETAKNKIVPTGIERFFREGEVIVSKTDLKGRLTYVNRVFINLSGYSERELLGRPHSLIRHPEMPRSVFKLLWDRIGTGHEIFAYVNNMSKNGDNYWVLAHVTPSYDKNGKIIGYHSNRRVPGRHVLDATIIPLYKQLLDEENRYKNAKDGMNNGFEMLEDIIRQKGMSYDEFIFALQRKAV</sequence>
<dbReference type="PROSITE" id="PS50112">
    <property type="entry name" value="PAS"/>
    <property type="match status" value="1"/>
</dbReference>
<evidence type="ECO:0000259" key="1">
    <source>
        <dbReference type="PROSITE" id="PS50112"/>
    </source>
</evidence>
<reference evidence="2 3" key="1">
    <citation type="submission" date="2020-07" db="EMBL/GenBank/DDBJ databases">
        <title>Huge and variable diversity of episymbiotic CPR bacteria and DPANN archaea in groundwater ecosystems.</title>
        <authorList>
            <person name="He C.Y."/>
            <person name="Keren R."/>
            <person name="Whittaker M."/>
            <person name="Farag I.F."/>
            <person name="Doudna J."/>
            <person name="Cate J.H.D."/>
            <person name="Banfield J.F."/>
        </authorList>
    </citation>
    <scope>NUCLEOTIDE SEQUENCE [LARGE SCALE GENOMIC DNA]</scope>
    <source>
        <strain evidence="2">NC_groundwater_70_Ag_B-0.1um_54_66</strain>
    </source>
</reference>
<accession>A0A7T5UIK1</accession>
<dbReference type="InterPro" id="IPR035965">
    <property type="entry name" value="PAS-like_dom_sf"/>
</dbReference>
<protein>
    <submittedName>
        <fullName evidence="2">PAS domain-containing protein</fullName>
    </submittedName>
</protein>
<name>A0A7T5UIK1_9BACT</name>
<dbReference type="EMBL" id="CP066681">
    <property type="protein sequence ID" value="QQG36768.1"/>
    <property type="molecule type" value="Genomic_DNA"/>
</dbReference>
<dbReference type="AlphaFoldDB" id="A0A7T5UIK1"/>
<dbReference type="SUPFAM" id="SSF55785">
    <property type="entry name" value="PYP-like sensor domain (PAS domain)"/>
    <property type="match status" value="1"/>
</dbReference>
<dbReference type="Gene3D" id="3.30.450.20">
    <property type="entry name" value="PAS domain"/>
    <property type="match status" value="1"/>
</dbReference>
<feature type="domain" description="PAS" evidence="1">
    <location>
        <begin position="29"/>
        <end position="64"/>
    </location>
</feature>
<proteinExistence type="predicted"/>
<dbReference type="Pfam" id="PF08447">
    <property type="entry name" value="PAS_3"/>
    <property type="match status" value="1"/>
</dbReference>
<evidence type="ECO:0000313" key="2">
    <source>
        <dbReference type="EMBL" id="QQG36768.1"/>
    </source>
</evidence>
<evidence type="ECO:0000313" key="3">
    <source>
        <dbReference type="Proteomes" id="UP000595362"/>
    </source>
</evidence>
<dbReference type="InterPro" id="IPR013655">
    <property type="entry name" value="PAS_fold_3"/>
</dbReference>